<proteinExistence type="predicted"/>
<evidence type="ECO:0008006" key="3">
    <source>
        <dbReference type="Google" id="ProtNLM"/>
    </source>
</evidence>
<organism evidence="1 2">
    <name type="scientific">Pantoea allii</name>
    <dbReference type="NCBI Taxonomy" id="574096"/>
    <lineage>
        <taxon>Bacteria</taxon>
        <taxon>Pseudomonadati</taxon>
        <taxon>Pseudomonadota</taxon>
        <taxon>Gammaproteobacteria</taxon>
        <taxon>Enterobacterales</taxon>
        <taxon>Erwiniaceae</taxon>
        <taxon>Pantoea</taxon>
    </lineage>
</organism>
<sequence length="101" mass="11724">MKQLRIYTLKDKASAVEYFRQCWPKHRVSLLKFGIEVDNVFLGGNDQQNQVMAVVTLPEGCHVQHLNEQYMRSQAFRDDMAGFPVANIIRVEEMCISETLF</sequence>
<comment type="caution">
    <text evidence="1">The sequence shown here is derived from an EMBL/GenBank/DDBJ whole genome shotgun (WGS) entry which is preliminary data.</text>
</comment>
<protein>
    <recommendedName>
        <fullName evidence="3">NIPSNAP protein</fullName>
    </recommendedName>
</protein>
<dbReference type="GeneID" id="99737294"/>
<dbReference type="OrthoDB" id="2297285at2"/>
<dbReference type="EMBL" id="QGHF01000001">
    <property type="protein sequence ID" value="PWL00446.1"/>
    <property type="molecule type" value="Genomic_DNA"/>
</dbReference>
<dbReference type="RefSeq" id="WP_109716192.1">
    <property type="nucleotide sequence ID" value="NZ_CP125958.1"/>
</dbReference>
<evidence type="ECO:0000313" key="2">
    <source>
        <dbReference type="Proteomes" id="UP000245981"/>
    </source>
</evidence>
<dbReference type="AlphaFoldDB" id="A0A2V2BQA3"/>
<dbReference type="Proteomes" id="UP000245981">
    <property type="component" value="Unassembled WGS sequence"/>
</dbReference>
<accession>A0A2V2BQA3</accession>
<gene>
    <name evidence="1" type="ORF">C7431_101252</name>
</gene>
<evidence type="ECO:0000313" key="1">
    <source>
        <dbReference type="EMBL" id="PWL00446.1"/>
    </source>
</evidence>
<reference evidence="1 2" key="1">
    <citation type="submission" date="2018-05" db="EMBL/GenBank/DDBJ databases">
        <title>Genomic Encyclopedia of Type Strains, Phase IV (KMG-V): Genome sequencing to study the core and pangenomes of soil and plant-associated prokaryotes.</title>
        <authorList>
            <person name="Whitman W."/>
        </authorList>
    </citation>
    <scope>NUCLEOTIDE SEQUENCE [LARGE SCALE GENOMIC DNA]</scope>
    <source>
        <strain evidence="1 2">PNA 200-10</strain>
    </source>
</reference>
<name>A0A2V2BQA3_9GAMM</name>